<protein>
    <submittedName>
        <fullName evidence="1">Uncharacterized protein</fullName>
    </submittedName>
</protein>
<accession>A0ABU8UV56</accession>
<evidence type="ECO:0000313" key="2">
    <source>
        <dbReference type="Proteomes" id="UP001376459"/>
    </source>
</evidence>
<evidence type="ECO:0000313" key="1">
    <source>
        <dbReference type="EMBL" id="MEJ8672800.1"/>
    </source>
</evidence>
<dbReference type="EMBL" id="JBBKAK010000001">
    <property type="protein sequence ID" value="MEJ8672800.1"/>
    <property type="molecule type" value="Genomic_DNA"/>
</dbReference>
<name>A0ABU8UV56_9ACTN</name>
<proteinExistence type="predicted"/>
<gene>
    <name evidence="1" type="ORF">WKI71_43955</name>
</gene>
<sequence>MGARAERAAARLDAGQVAAVVLEIEGAGGREEWRRRNARGGDVTFARVVWDSDAGRAAREA</sequence>
<keyword evidence="2" id="KW-1185">Reference proteome</keyword>
<reference evidence="1 2" key="1">
    <citation type="submission" date="2024-03" db="EMBL/GenBank/DDBJ databases">
        <title>Novel Streptomyces species of biotechnological and ecological value are a feature of Machair soil.</title>
        <authorList>
            <person name="Prole J.R."/>
            <person name="Goodfellow M."/>
            <person name="Allenby N."/>
            <person name="Ward A.C."/>
        </authorList>
    </citation>
    <scope>NUCLEOTIDE SEQUENCE [LARGE SCALE GENOMIC DNA]</scope>
    <source>
        <strain evidence="1 2">MS1.AVA.1</strain>
    </source>
</reference>
<dbReference type="Proteomes" id="UP001376459">
    <property type="component" value="Unassembled WGS sequence"/>
</dbReference>
<comment type="caution">
    <text evidence="1">The sequence shown here is derived from an EMBL/GenBank/DDBJ whole genome shotgun (WGS) entry which is preliminary data.</text>
</comment>
<organism evidence="1 2">
    <name type="scientific">Streptomyces machairae</name>
    <dbReference type="NCBI Taxonomy" id="3134109"/>
    <lineage>
        <taxon>Bacteria</taxon>
        <taxon>Bacillati</taxon>
        <taxon>Actinomycetota</taxon>
        <taxon>Actinomycetes</taxon>
        <taxon>Kitasatosporales</taxon>
        <taxon>Streptomycetaceae</taxon>
        <taxon>Streptomyces</taxon>
    </lineage>
</organism>